<evidence type="ECO:0000256" key="1">
    <source>
        <dbReference type="ARBA" id="ARBA00022801"/>
    </source>
</evidence>
<dbReference type="PANTHER" id="PTHR14226:SF76">
    <property type="entry name" value="NTE FAMILY PROTEIN RSSA"/>
    <property type="match status" value="1"/>
</dbReference>
<dbReference type="PROSITE" id="PS51635">
    <property type="entry name" value="PNPLA"/>
    <property type="match status" value="1"/>
</dbReference>
<evidence type="ECO:0000256" key="3">
    <source>
        <dbReference type="ARBA" id="ARBA00023098"/>
    </source>
</evidence>
<gene>
    <name evidence="5" type="ORF">SDC9_13435</name>
</gene>
<evidence type="ECO:0000256" key="2">
    <source>
        <dbReference type="ARBA" id="ARBA00022963"/>
    </source>
</evidence>
<keyword evidence="1" id="KW-0378">Hydrolase</keyword>
<sequence length="683" mass="73050">MVLRRGLALLLLCALASLAGAQHSDTVFPPEDPLRRVVKPIQIGMEAFSSKMEAIKALGREPLGLVLAGGSARAYAYIGMLEVLEERGIYPDFIVANSMGAIIGLLYAAGLSPAMIGELVTTVPIEKYFDLVFPFNGGLINVDAFEAIMKDLIGEVDISELPIPVIITAEDLNTRRKTEIAAGDFSRVMSSSFAMPAIFEPKAFEDALMVDGGSTTLVPIAQAVPHSSLLIVATALYNRPLSYGNPITVLNRVFDIGKTRTGMEDLLSASPFIIRNDVEGISYMEFSRPKGIILRGRESAESAMDDLVRWLPPEAVQSRISPDLEAKRKHYKETLAPKLDAYRRGALPRLDASLRLSPYWGLLRPIQPAYVGIDMLGFGGLGIRLAAGGTRAFLGGLVGLGSAQSGNWAVTAELLTNPWDSLIWGSQLRMLGDFGNDFPYLKPESLGLSSGLWWELGEENKKLEPFVSTNLEYELTSGNLGWETETGLSVAALSLGGSSGAKEGIGNASSYYSLRASAFAQGGALPFGWGPSLGLGAGLSIADSACLRSKVSGRSALNGAGMGIGRWELYRGKAPNILAAFSSTASIELAWYARALEFDAGEFLLGNSVELGPYIDFLWYTSDGYPSSKADFLPKTFTAGLSLSATLRIAGLNPLELSIFGGVSDLGDFSFGIRSGRLFPAGY</sequence>
<keyword evidence="2" id="KW-0442">Lipid degradation</keyword>
<dbReference type="GO" id="GO:0016042">
    <property type="term" value="P:lipid catabolic process"/>
    <property type="evidence" value="ECO:0007669"/>
    <property type="project" value="UniProtKB-KW"/>
</dbReference>
<dbReference type="PANTHER" id="PTHR14226">
    <property type="entry name" value="NEUROPATHY TARGET ESTERASE/SWISS CHEESE D.MELANOGASTER"/>
    <property type="match status" value="1"/>
</dbReference>
<feature type="domain" description="PNPLA" evidence="4">
    <location>
        <begin position="65"/>
        <end position="224"/>
    </location>
</feature>
<dbReference type="InterPro" id="IPR016035">
    <property type="entry name" value="Acyl_Trfase/lysoPLipase"/>
</dbReference>
<comment type="caution">
    <text evidence="5">The sequence shown here is derived from an EMBL/GenBank/DDBJ whole genome shotgun (WGS) entry which is preliminary data.</text>
</comment>
<evidence type="ECO:0000259" key="4">
    <source>
        <dbReference type="PROSITE" id="PS51635"/>
    </source>
</evidence>
<proteinExistence type="predicted"/>
<dbReference type="EMBL" id="VSSQ01000038">
    <property type="protein sequence ID" value="MPL67737.1"/>
    <property type="molecule type" value="Genomic_DNA"/>
</dbReference>
<dbReference type="InterPro" id="IPR002641">
    <property type="entry name" value="PNPLA_dom"/>
</dbReference>
<keyword evidence="3" id="KW-0443">Lipid metabolism</keyword>
<organism evidence="5">
    <name type="scientific">bioreactor metagenome</name>
    <dbReference type="NCBI Taxonomy" id="1076179"/>
    <lineage>
        <taxon>unclassified sequences</taxon>
        <taxon>metagenomes</taxon>
        <taxon>ecological metagenomes</taxon>
    </lineage>
</organism>
<dbReference type="InterPro" id="IPR050301">
    <property type="entry name" value="NTE"/>
</dbReference>
<protein>
    <recommendedName>
        <fullName evidence="4">PNPLA domain-containing protein</fullName>
    </recommendedName>
</protein>
<dbReference type="Pfam" id="PF01734">
    <property type="entry name" value="Patatin"/>
    <property type="match status" value="1"/>
</dbReference>
<reference evidence="5" key="1">
    <citation type="submission" date="2019-08" db="EMBL/GenBank/DDBJ databases">
        <authorList>
            <person name="Kucharzyk K."/>
            <person name="Murdoch R.W."/>
            <person name="Higgins S."/>
            <person name="Loffler F."/>
        </authorList>
    </citation>
    <scope>NUCLEOTIDE SEQUENCE</scope>
</reference>
<dbReference type="GO" id="GO:0016787">
    <property type="term" value="F:hydrolase activity"/>
    <property type="evidence" value="ECO:0007669"/>
    <property type="project" value="UniProtKB-KW"/>
</dbReference>
<dbReference type="SUPFAM" id="SSF52151">
    <property type="entry name" value="FabD/lysophospholipase-like"/>
    <property type="match status" value="1"/>
</dbReference>
<dbReference type="AlphaFoldDB" id="A0A644TMX2"/>
<name>A0A644TMX2_9ZZZZ</name>
<evidence type="ECO:0000313" key="5">
    <source>
        <dbReference type="EMBL" id="MPL67737.1"/>
    </source>
</evidence>
<dbReference type="Gene3D" id="3.40.1090.10">
    <property type="entry name" value="Cytosolic phospholipase A2 catalytic domain"/>
    <property type="match status" value="1"/>
</dbReference>
<accession>A0A644TMX2</accession>